<sequence length="60" mass="6653">MFRAAFALVDLDGLSYEDAAFRLGVPVGTVKSRVFRARGQLRELLSGTLGRQVRLRDGDK</sequence>
<gene>
    <name evidence="2" type="ORF">SMC6_03440</name>
</gene>
<dbReference type="AlphaFoldDB" id="A0A398D604"/>
<feature type="domain" description="RNA polymerase sigma factor 70 region 4 type 2" evidence="1">
    <location>
        <begin position="3"/>
        <end position="41"/>
    </location>
</feature>
<dbReference type="InterPro" id="IPR036388">
    <property type="entry name" value="WH-like_DNA-bd_sf"/>
</dbReference>
<dbReference type="GO" id="GO:0006352">
    <property type="term" value="P:DNA-templated transcription initiation"/>
    <property type="evidence" value="ECO:0007669"/>
    <property type="project" value="InterPro"/>
</dbReference>
<name>A0A398D604_9BACT</name>
<comment type="caution">
    <text evidence="2">The sequence shown here is derived from an EMBL/GenBank/DDBJ whole genome shotgun (WGS) entry which is preliminary data.</text>
</comment>
<dbReference type="Gene3D" id="1.10.10.10">
    <property type="entry name" value="Winged helix-like DNA-binding domain superfamily/Winged helix DNA-binding domain"/>
    <property type="match status" value="1"/>
</dbReference>
<evidence type="ECO:0000313" key="3">
    <source>
        <dbReference type="Proteomes" id="UP000266260"/>
    </source>
</evidence>
<proteinExistence type="predicted"/>
<dbReference type="EMBL" id="QXIT01000063">
    <property type="protein sequence ID" value="RIE08909.1"/>
    <property type="molecule type" value="Genomic_DNA"/>
</dbReference>
<protein>
    <recommendedName>
        <fullName evidence="1">RNA polymerase sigma factor 70 region 4 type 2 domain-containing protein</fullName>
    </recommendedName>
</protein>
<dbReference type="Proteomes" id="UP000266260">
    <property type="component" value="Unassembled WGS sequence"/>
</dbReference>
<dbReference type="InterPro" id="IPR013324">
    <property type="entry name" value="RNA_pol_sigma_r3/r4-like"/>
</dbReference>
<dbReference type="Pfam" id="PF08281">
    <property type="entry name" value="Sigma70_r4_2"/>
    <property type="match status" value="1"/>
</dbReference>
<evidence type="ECO:0000313" key="2">
    <source>
        <dbReference type="EMBL" id="RIE08909.1"/>
    </source>
</evidence>
<keyword evidence="3" id="KW-1185">Reference proteome</keyword>
<dbReference type="RefSeq" id="WP_119175509.1">
    <property type="nucleotide sequence ID" value="NZ_QXIT01000063.1"/>
</dbReference>
<dbReference type="SUPFAM" id="SSF88659">
    <property type="entry name" value="Sigma3 and sigma4 domains of RNA polymerase sigma factors"/>
    <property type="match status" value="1"/>
</dbReference>
<organism evidence="2 3">
    <name type="scientific">Candidatus Cryosericum odellii</name>
    <dbReference type="NCBI Taxonomy" id="2290917"/>
    <lineage>
        <taxon>Bacteria</taxon>
        <taxon>Pseudomonadati</taxon>
        <taxon>Caldisericota/Cryosericota group</taxon>
        <taxon>Candidatus Cryosericota</taxon>
        <taxon>Candidatus Cryosericia</taxon>
        <taxon>Candidatus Cryosericales</taxon>
        <taxon>Candidatus Cryosericaceae</taxon>
        <taxon>Candidatus Cryosericum</taxon>
    </lineage>
</organism>
<evidence type="ECO:0000259" key="1">
    <source>
        <dbReference type="Pfam" id="PF08281"/>
    </source>
</evidence>
<dbReference type="GO" id="GO:0016987">
    <property type="term" value="F:sigma factor activity"/>
    <property type="evidence" value="ECO:0007669"/>
    <property type="project" value="InterPro"/>
</dbReference>
<dbReference type="GO" id="GO:0003677">
    <property type="term" value="F:DNA binding"/>
    <property type="evidence" value="ECO:0007669"/>
    <property type="project" value="InterPro"/>
</dbReference>
<reference evidence="2 3" key="1">
    <citation type="submission" date="2018-09" db="EMBL/GenBank/DDBJ databases">
        <title>Discovery and Ecogenomic Context for Candidatus Cryosericales, a Global Caldiserica Order Active in Thawing Permafrost.</title>
        <authorList>
            <person name="Martinez M.A."/>
            <person name="Woodcroft B.J."/>
            <person name="Ignacio Espinoza J.C."/>
            <person name="Zayed A."/>
            <person name="Singleton C.M."/>
            <person name="Boyd J."/>
            <person name="Li Y.-F."/>
            <person name="Purvine S."/>
            <person name="Maughan H."/>
            <person name="Hodgkins S.B."/>
            <person name="Anderson D."/>
            <person name="Sederholm M."/>
            <person name="Temperton B."/>
            <person name="Saleska S.R."/>
            <person name="Tyson G.W."/>
            <person name="Rich V.I."/>
        </authorList>
    </citation>
    <scope>NUCLEOTIDE SEQUENCE [LARGE SCALE GENOMIC DNA]</scope>
    <source>
        <strain evidence="2 3">SMC6</strain>
    </source>
</reference>
<accession>A0A398D604</accession>
<dbReference type="InterPro" id="IPR013249">
    <property type="entry name" value="RNA_pol_sigma70_r4_t2"/>
</dbReference>